<sequence>MVVNGRPLKRAKRRVTADLLDFLAFSSVIDAGGRISEGAFRSSVRSFLSKHARLPPPPPALIFTPSAMTTWRVSFRIGGEGIVEMDIVEEEVIRSKSVYCDQCRVVGWSGHPVCRKRYHFIIRNNNNPFSGYHQMCMRCGSMLHMLDSR</sequence>
<dbReference type="AlphaFoldDB" id="A0A5P1E5K6"/>
<keyword evidence="2" id="KW-1185">Reference proteome</keyword>
<name>A0A5P1E5K6_ASPOF</name>
<evidence type="ECO:0000313" key="2">
    <source>
        <dbReference type="Proteomes" id="UP000243459"/>
    </source>
</evidence>
<dbReference type="Proteomes" id="UP000243459">
    <property type="component" value="Chromosome 10"/>
</dbReference>
<reference evidence="2" key="1">
    <citation type="journal article" date="2017" name="Nat. Commun.">
        <title>The asparagus genome sheds light on the origin and evolution of a young Y chromosome.</title>
        <authorList>
            <person name="Harkess A."/>
            <person name="Zhou J."/>
            <person name="Xu C."/>
            <person name="Bowers J.E."/>
            <person name="Van der Hulst R."/>
            <person name="Ayyampalayam S."/>
            <person name="Mercati F."/>
            <person name="Riccardi P."/>
            <person name="McKain M.R."/>
            <person name="Kakrana A."/>
            <person name="Tang H."/>
            <person name="Ray J."/>
            <person name="Groenendijk J."/>
            <person name="Arikit S."/>
            <person name="Mathioni S.M."/>
            <person name="Nakano M."/>
            <person name="Shan H."/>
            <person name="Telgmann-Rauber A."/>
            <person name="Kanno A."/>
            <person name="Yue Z."/>
            <person name="Chen H."/>
            <person name="Li W."/>
            <person name="Chen Y."/>
            <person name="Xu X."/>
            <person name="Zhang Y."/>
            <person name="Luo S."/>
            <person name="Chen H."/>
            <person name="Gao J."/>
            <person name="Mao Z."/>
            <person name="Pires J.C."/>
            <person name="Luo M."/>
            <person name="Kudrna D."/>
            <person name="Wing R.A."/>
            <person name="Meyers B.C."/>
            <person name="Yi K."/>
            <person name="Kong H."/>
            <person name="Lavrijsen P."/>
            <person name="Sunseri F."/>
            <person name="Falavigna A."/>
            <person name="Ye Y."/>
            <person name="Leebens-Mack J.H."/>
            <person name="Chen G."/>
        </authorList>
    </citation>
    <scope>NUCLEOTIDE SEQUENCE [LARGE SCALE GENOMIC DNA]</scope>
    <source>
        <strain evidence="2">cv. DH0086</strain>
    </source>
</reference>
<dbReference type="EMBL" id="CM007390">
    <property type="protein sequence ID" value="ONK56767.1"/>
    <property type="molecule type" value="Genomic_DNA"/>
</dbReference>
<evidence type="ECO:0008006" key="3">
    <source>
        <dbReference type="Google" id="ProtNLM"/>
    </source>
</evidence>
<organism evidence="1 2">
    <name type="scientific">Asparagus officinalis</name>
    <name type="common">Garden asparagus</name>
    <dbReference type="NCBI Taxonomy" id="4686"/>
    <lineage>
        <taxon>Eukaryota</taxon>
        <taxon>Viridiplantae</taxon>
        <taxon>Streptophyta</taxon>
        <taxon>Embryophyta</taxon>
        <taxon>Tracheophyta</taxon>
        <taxon>Spermatophyta</taxon>
        <taxon>Magnoliopsida</taxon>
        <taxon>Liliopsida</taxon>
        <taxon>Asparagales</taxon>
        <taxon>Asparagaceae</taxon>
        <taxon>Asparagoideae</taxon>
        <taxon>Asparagus</taxon>
    </lineage>
</organism>
<dbReference type="Gramene" id="ONK56767">
    <property type="protein sequence ID" value="ONK56767"/>
    <property type="gene ID" value="A4U43_C10F12690"/>
</dbReference>
<dbReference type="OrthoDB" id="436852at2759"/>
<dbReference type="PANTHER" id="PTHR46201">
    <property type="entry name" value="PHD FINGER PROTEIN MALE MEIOCYTE DEATH 1-RELATED"/>
    <property type="match status" value="1"/>
</dbReference>
<dbReference type="PANTHER" id="PTHR46201:SF3">
    <property type="entry name" value="OS01G0877500 PROTEIN"/>
    <property type="match status" value="1"/>
</dbReference>
<evidence type="ECO:0000313" key="1">
    <source>
        <dbReference type="EMBL" id="ONK56767.1"/>
    </source>
</evidence>
<accession>A0A5P1E5K6</accession>
<gene>
    <name evidence="1" type="ORF">A4U43_C10F12690</name>
</gene>
<protein>
    <recommendedName>
        <fullName evidence="3">PHD-type domain-containing protein</fullName>
    </recommendedName>
</protein>
<dbReference type="OMA" id="SAMTTWR"/>
<proteinExistence type="predicted"/>